<dbReference type="EMBL" id="WUAV01000006">
    <property type="protein sequence ID" value="KAF1747542.1"/>
    <property type="molecule type" value="Genomic_DNA"/>
</dbReference>
<name>A0A6A5FYF1_CAERE</name>
<sequence>MTIPVAKPCDDGIGVTPPDNPYFFGDIPDGGIELTPEVEIEQDPRILLSAQLRNCLYVTNESHFETNVPEAVYKDLIARSVQWKDYVEQGGWKNFNSTTQMIAKMVAESIKQEYNTLARIGQEDKCMFAMEKIALHLRDLIRMETFFSSLCQ</sequence>
<dbReference type="GeneID" id="9823864"/>
<protein>
    <submittedName>
        <fullName evidence="1">Uncharacterized protein</fullName>
    </submittedName>
</protein>
<organism evidence="1 2">
    <name type="scientific">Caenorhabditis remanei</name>
    <name type="common">Caenorhabditis vulgaris</name>
    <dbReference type="NCBI Taxonomy" id="31234"/>
    <lineage>
        <taxon>Eukaryota</taxon>
        <taxon>Metazoa</taxon>
        <taxon>Ecdysozoa</taxon>
        <taxon>Nematoda</taxon>
        <taxon>Chromadorea</taxon>
        <taxon>Rhabditida</taxon>
        <taxon>Rhabditina</taxon>
        <taxon>Rhabditomorpha</taxon>
        <taxon>Rhabditoidea</taxon>
        <taxon>Rhabditidae</taxon>
        <taxon>Peloderinae</taxon>
        <taxon>Caenorhabditis</taxon>
    </lineage>
</organism>
<dbReference type="RefSeq" id="XP_003118412.2">
    <property type="nucleotide sequence ID" value="XM_003118364.2"/>
</dbReference>
<accession>A0A6A5FYF1</accession>
<dbReference type="KEGG" id="crq:GCK72_024007"/>
<dbReference type="AlphaFoldDB" id="A0A6A5FYF1"/>
<evidence type="ECO:0000313" key="2">
    <source>
        <dbReference type="Proteomes" id="UP000483820"/>
    </source>
</evidence>
<gene>
    <name evidence="1" type="ORF">GCK72_024007</name>
</gene>
<proteinExistence type="predicted"/>
<reference evidence="1 2" key="1">
    <citation type="submission" date="2019-12" db="EMBL/GenBank/DDBJ databases">
        <title>Chromosome-level assembly of the Caenorhabditis remanei genome.</title>
        <authorList>
            <person name="Teterina A.A."/>
            <person name="Willis J.H."/>
            <person name="Phillips P.C."/>
        </authorList>
    </citation>
    <scope>NUCLEOTIDE SEQUENCE [LARGE SCALE GENOMIC DNA]</scope>
    <source>
        <strain evidence="1 2">PX506</strain>
        <tissue evidence="1">Whole organism</tissue>
    </source>
</reference>
<evidence type="ECO:0000313" key="1">
    <source>
        <dbReference type="EMBL" id="KAF1747542.1"/>
    </source>
</evidence>
<dbReference type="Proteomes" id="UP000483820">
    <property type="component" value="Chromosome X"/>
</dbReference>
<dbReference type="CTD" id="9823864"/>
<comment type="caution">
    <text evidence="1">The sequence shown here is derived from an EMBL/GenBank/DDBJ whole genome shotgun (WGS) entry which is preliminary data.</text>
</comment>